<dbReference type="AlphaFoldDB" id="A0A1I2I8Z2"/>
<feature type="region of interest" description="Disordered" evidence="1">
    <location>
        <begin position="169"/>
        <end position="194"/>
    </location>
</feature>
<keyword evidence="2" id="KW-0808">Transferase</keyword>
<dbReference type="Pfam" id="PF10706">
    <property type="entry name" value="Aminoglyc_resit"/>
    <property type="match status" value="1"/>
</dbReference>
<dbReference type="OrthoDB" id="9800567at2"/>
<feature type="compositionally biased region" description="Basic and acidic residues" evidence="1">
    <location>
        <begin position="183"/>
        <end position="194"/>
    </location>
</feature>
<accession>A0A1I2I8Z2</accession>
<evidence type="ECO:0000313" key="3">
    <source>
        <dbReference type="Proteomes" id="UP000199645"/>
    </source>
</evidence>
<protein>
    <submittedName>
        <fullName evidence="2">Aminoglycoside-2''-adenylyltransferase</fullName>
    </submittedName>
</protein>
<organism evidence="2 3">
    <name type="scientific">Actinoplanes philippinensis</name>
    <dbReference type="NCBI Taxonomy" id="35752"/>
    <lineage>
        <taxon>Bacteria</taxon>
        <taxon>Bacillati</taxon>
        <taxon>Actinomycetota</taxon>
        <taxon>Actinomycetes</taxon>
        <taxon>Micromonosporales</taxon>
        <taxon>Micromonosporaceae</taxon>
        <taxon>Actinoplanes</taxon>
    </lineage>
</organism>
<gene>
    <name evidence="2" type="ORF">SAMN05421541_109312</name>
</gene>
<dbReference type="Gene3D" id="3.30.460.40">
    <property type="match status" value="1"/>
</dbReference>
<evidence type="ECO:0000256" key="1">
    <source>
        <dbReference type="SAM" id="MobiDB-lite"/>
    </source>
</evidence>
<sequence length="194" mass="20916">MDAEEQLESIAEVASLGLEVWLRGGWAMDFFLGRVTRPHLDVDWFVWAPDAGRLSAALTSRGYELLPEPPHDRQLDFARGGLDLSFALITRDSAGDVTVAGGPWAGQRWPGGMLDWPAGRIGAVRCPIISPFAQIEIKRMMPVWVPGMPRRAKDAADIATLETALGHLGAADPGTTVTPTPRPARDTGRGRGPA</sequence>
<dbReference type="Proteomes" id="UP000199645">
    <property type="component" value="Unassembled WGS sequence"/>
</dbReference>
<proteinExistence type="predicted"/>
<reference evidence="2 3" key="1">
    <citation type="submission" date="2016-10" db="EMBL/GenBank/DDBJ databases">
        <authorList>
            <person name="de Groot N.N."/>
        </authorList>
    </citation>
    <scope>NUCLEOTIDE SEQUENCE [LARGE SCALE GENOMIC DNA]</scope>
    <source>
        <strain evidence="2 3">DSM 43019</strain>
    </source>
</reference>
<dbReference type="STRING" id="35752.SAMN05421541_109312"/>
<evidence type="ECO:0000313" key="2">
    <source>
        <dbReference type="EMBL" id="SFF37336.1"/>
    </source>
</evidence>
<keyword evidence="2" id="KW-0548">Nucleotidyltransferase</keyword>
<name>A0A1I2I8Z2_9ACTN</name>
<dbReference type="RefSeq" id="WP_143133931.1">
    <property type="nucleotide sequence ID" value="NZ_BOMT01000052.1"/>
</dbReference>
<keyword evidence="3" id="KW-1185">Reference proteome</keyword>
<dbReference type="InterPro" id="IPR019646">
    <property type="entry name" value="Aminoglyc_AdlTrfase"/>
</dbReference>
<dbReference type="GO" id="GO:0016779">
    <property type="term" value="F:nucleotidyltransferase activity"/>
    <property type="evidence" value="ECO:0007669"/>
    <property type="project" value="UniProtKB-KW"/>
</dbReference>
<dbReference type="EMBL" id="FONV01000009">
    <property type="protein sequence ID" value="SFF37336.1"/>
    <property type="molecule type" value="Genomic_DNA"/>
</dbReference>